<dbReference type="PANTHER" id="PTHR37464:SF1">
    <property type="entry name" value="BLL2463 PROTEIN"/>
    <property type="match status" value="1"/>
</dbReference>
<dbReference type="NCBIfam" id="TIGR02226">
    <property type="entry name" value="two_anch"/>
    <property type="match status" value="1"/>
</dbReference>
<dbReference type="InterPro" id="IPR029062">
    <property type="entry name" value="Class_I_gatase-like"/>
</dbReference>
<feature type="transmembrane region" description="Helical" evidence="1">
    <location>
        <begin position="86"/>
        <end position="108"/>
    </location>
</feature>
<dbReference type="Gene3D" id="3.40.50.410">
    <property type="entry name" value="von Willebrand factor, type A domain"/>
    <property type="match status" value="1"/>
</dbReference>
<dbReference type="InterPro" id="IPR024163">
    <property type="entry name" value="Aerotolerance_reg_N"/>
</dbReference>
<dbReference type="InterPro" id="IPR036465">
    <property type="entry name" value="vWFA_dom_sf"/>
</dbReference>
<dbReference type="EMBL" id="CP036274">
    <property type="protein sequence ID" value="QDU26815.1"/>
    <property type="molecule type" value="Genomic_DNA"/>
</dbReference>
<dbReference type="Proteomes" id="UP000315017">
    <property type="component" value="Chromosome"/>
</dbReference>
<feature type="transmembrane region" description="Helical" evidence="1">
    <location>
        <begin position="56"/>
        <end position="74"/>
    </location>
</feature>
<evidence type="ECO:0000313" key="3">
    <source>
        <dbReference type="EMBL" id="QDU26815.1"/>
    </source>
</evidence>
<name>A0A517Y9B4_9BACT</name>
<reference evidence="3 4" key="1">
    <citation type="submission" date="2019-02" db="EMBL/GenBank/DDBJ databases">
        <title>Deep-cultivation of Planctomycetes and their phenomic and genomic characterization uncovers novel biology.</title>
        <authorList>
            <person name="Wiegand S."/>
            <person name="Jogler M."/>
            <person name="Boedeker C."/>
            <person name="Pinto D."/>
            <person name="Vollmers J."/>
            <person name="Rivas-Marin E."/>
            <person name="Kohn T."/>
            <person name="Peeters S.H."/>
            <person name="Heuer A."/>
            <person name="Rast P."/>
            <person name="Oberbeckmann S."/>
            <person name="Bunk B."/>
            <person name="Jeske O."/>
            <person name="Meyerdierks A."/>
            <person name="Storesund J.E."/>
            <person name="Kallscheuer N."/>
            <person name="Luecker S."/>
            <person name="Lage O.M."/>
            <person name="Pohl T."/>
            <person name="Merkel B.J."/>
            <person name="Hornburger P."/>
            <person name="Mueller R.-W."/>
            <person name="Bruemmer F."/>
            <person name="Labrenz M."/>
            <person name="Spormann A.M."/>
            <person name="Op den Camp H."/>
            <person name="Overmann J."/>
            <person name="Amann R."/>
            <person name="Jetten M.S.M."/>
            <person name="Mascher T."/>
            <person name="Medema M.H."/>
            <person name="Devos D.P."/>
            <person name="Kaster A.-K."/>
            <person name="Ovreas L."/>
            <person name="Rohde M."/>
            <person name="Galperin M.Y."/>
            <person name="Jogler C."/>
        </authorList>
    </citation>
    <scope>NUCLEOTIDE SEQUENCE [LARGE SCALE GENOMIC DNA]</scope>
    <source>
        <strain evidence="3 4">ETA_A8</strain>
    </source>
</reference>
<dbReference type="InterPro" id="IPR011933">
    <property type="entry name" value="Double_TM_dom"/>
</dbReference>
<keyword evidence="1" id="KW-1133">Transmembrane helix</keyword>
<keyword evidence="1" id="KW-0472">Membrane</keyword>
<dbReference type="Gene3D" id="3.40.50.880">
    <property type="match status" value="1"/>
</dbReference>
<evidence type="ECO:0000256" key="1">
    <source>
        <dbReference type="SAM" id="Phobius"/>
    </source>
</evidence>
<dbReference type="KEGG" id="aagg:ETAA8_18980"/>
<gene>
    <name evidence="3" type="ORF">ETAA8_18980</name>
</gene>
<evidence type="ECO:0000259" key="2">
    <source>
        <dbReference type="Pfam" id="PF07584"/>
    </source>
</evidence>
<dbReference type="PANTHER" id="PTHR37464">
    <property type="entry name" value="BLL2463 PROTEIN"/>
    <property type="match status" value="1"/>
</dbReference>
<keyword evidence="4" id="KW-1185">Reference proteome</keyword>
<dbReference type="AlphaFoldDB" id="A0A517Y9B4"/>
<dbReference type="Pfam" id="PF07584">
    <property type="entry name" value="BatA"/>
    <property type="match status" value="1"/>
</dbReference>
<sequence>MAFLNFSLLAGGLLMALPILLHLVMRQRPKQLIFPALRFVQQRREANRRQLQLKHWLLLALRCGAVLLAALALARPSVASALVGAWTAIALLGIALVVAIVVVVVSLLTKRSRAILIGSSATAAILGGIVLWMLVRVSGGGGTGLGDQEAPLAAVVIVDTSPRMQYRHENKTRLEQAQTMGAWLLEQFPADSEVAILDSKPGSGAFAVDRAAAAKSLERLRVAGSQRALVDVISAAIELARQNPRLRKEVYVFTDLTQSAWQAGDTAVLKERLKASPDILLYVIDVGVTKPRNAALGKTQLSAEVLPQRGSMSIETTVQASGLDGDRQIDLLLEEQDPTLPVIRDGQTVLPKQIRRGSQTVQLGSSPQQVRFSLQGLEPGTHQGQIRLIGEDGLALDDVRYFALEVQPSLPVLVVAGPNVVSDLFVQVLKNNPQVRFDCRVIAQAELTSLDLSEYRAICLLDPQPATPEVWEKLVSYVERGGGVAIFLGHNGQPVVSFQEPAARKLLGGKLSLQTRSAGDLYLDPRTFDHPITAAYRQLDTNVPWDRFPIFYHWNLDDLAAETRVVIPFSNGKPALAESQIGRGRALILTTPVTDPQRPRGRTAWNDLLTGEDAWPGFVLVNEMLLYLTGSSEARLNYLTGETAVLRNDPATQPERYQLFTPLDEPQDVLAREGRLTVRFTDNPGAYRLRGQLSGPVVRGFAVNLPADVGDLTRWPDDKLNDLLGADRFHLARNQTEINRAVGADRIGSEFYPLLVLLLVVALAGEQVLANRFYRKDE</sequence>
<dbReference type="SUPFAM" id="SSF52317">
    <property type="entry name" value="Class I glutamine amidotransferase-like"/>
    <property type="match status" value="1"/>
</dbReference>
<feature type="transmembrane region" description="Helical" evidence="1">
    <location>
        <begin position="6"/>
        <end position="25"/>
    </location>
</feature>
<dbReference type="OrthoDB" id="242438at2"/>
<dbReference type="RefSeq" id="WP_145087651.1">
    <property type="nucleotide sequence ID" value="NZ_CP036274.1"/>
</dbReference>
<accession>A0A517Y9B4</accession>
<feature type="transmembrane region" description="Helical" evidence="1">
    <location>
        <begin position="115"/>
        <end position="135"/>
    </location>
</feature>
<protein>
    <recommendedName>
        <fullName evidence="2">Aerotolerance regulator N-terminal domain-containing protein</fullName>
    </recommendedName>
</protein>
<proteinExistence type="predicted"/>
<feature type="domain" description="Aerotolerance regulator N-terminal" evidence="2">
    <location>
        <begin position="1"/>
        <end position="76"/>
    </location>
</feature>
<keyword evidence="1" id="KW-0812">Transmembrane</keyword>
<evidence type="ECO:0000313" key="4">
    <source>
        <dbReference type="Proteomes" id="UP000315017"/>
    </source>
</evidence>
<organism evidence="3 4">
    <name type="scientific">Anatilimnocola aggregata</name>
    <dbReference type="NCBI Taxonomy" id="2528021"/>
    <lineage>
        <taxon>Bacteria</taxon>
        <taxon>Pseudomonadati</taxon>
        <taxon>Planctomycetota</taxon>
        <taxon>Planctomycetia</taxon>
        <taxon>Pirellulales</taxon>
        <taxon>Pirellulaceae</taxon>
        <taxon>Anatilimnocola</taxon>
    </lineage>
</organism>